<dbReference type="Proteomes" id="UP001168109">
    <property type="component" value="Unassembled WGS sequence"/>
</dbReference>
<proteinExistence type="predicted"/>
<protein>
    <submittedName>
        <fullName evidence="1">Uncharacterized protein</fullName>
    </submittedName>
</protein>
<organism evidence="1 2">
    <name type="scientific">Aeromonas piscicola</name>
    <dbReference type="NCBI Taxonomy" id="600645"/>
    <lineage>
        <taxon>Bacteria</taxon>
        <taxon>Pseudomonadati</taxon>
        <taxon>Pseudomonadota</taxon>
        <taxon>Gammaproteobacteria</taxon>
        <taxon>Aeromonadales</taxon>
        <taxon>Aeromonadaceae</taxon>
        <taxon>Aeromonas</taxon>
    </lineage>
</organism>
<sequence>MWHLSGVLAELWCNKLILMPAAIAASVVAKTEDSLGETDALGES</sequence>
<name>A0ABT7QA38_9GAMM</name>
<evidence type="ECO:0000313" key="1">
    <source>
        <dbReference type="EMBL" id="MDM5130830.1"/>
    </source>
</evidence>
<comment type="caution">
    <text evidence="1">The sequence shown here is derived from an EMBL/GenBank/DDBJ whole genome shotgun (WGS) entry which is preliminary data.</text>
</comment>
<gene>
    <name evidence="1" type="ORF">OB962_07405</name>
</gene>
<keyword evidence="2" id="KW-1185">Reference proteome</keyword>
<accession>A0ABT7QA38</accession>
<evidence type="ECO:0000313" key="2">
    <source>
        <dbReference type="Proteomes" id="UP001168109"/>
    </source>
</evidence>
<dbReference type="EMBL" id="JAOPLU010000002">
    <property type="protein sequence ID" value="MDM5130830.1"/>
    <property type="molecule type" value="Genomic_DNA"/>
</dbReference>
<dbReference type="RefSeq" id="WP_276325065.1">
    <property type="nucleotide sequence ID" value="NZ_CDBL01000055.1"/>
</dbReference>
<reference evidence="1" key="1">
    <citation type="submission" date="2024-05" db="EMBL/GenBank/DDBJ databases">
        <title>WGS of Aeromonas isolates.</title>
        <authorList>
            <person name="Lee H."/>
        </authorList>
    </citation>
    <scope>NUCLEOTIDE SEQUENCE</scope>
    <source>
        <strain evidence="1">LP308</strain>
    </source>
</reference>